<evidence type="ECO:0000256" key="4">
    <source>
        <dbReference type="ARBA" id="ARBA00004642"/>
    </source>
</evidence>
<dbReference type="Gene3D" id="3.30.70.330">
    <property type="match status" value="2"/>
</dbReference>
<dbReference type="PROSITE" id="PS50102">
    <property type="entry name" value="RRM"/>
    <property type="match status" value="2"/>
</dbReference>
<dbReference type="SMART" id="SM00360">
    <property type="entry name" value="RRM"/>
    <property type="match status" value="2"/>
</dbReference>
<feature type="non-terminal residue" evidence="17">
    <location>
        <position position="1"/>
    </location>
</feature>
<proteinExistence type="predicted"/>
<dbReference type="InterPro" id="IPR034218">
    <property type="entry name" value="SART3_RRM2"/>
</dbReference>
<dbReference type="GO" id="GO:0006397">
    <property type="term" value="P:mRNA processing"/>
    <property type="evidence" value="ECO:0007669"/>
    <property type="project" value="UniProtKB-KW"/>
</dbReference>
<comment type="caution">
    <text evidence="17">The sequence shown here is derived from an EMBL/GenBank/DDBJ whole genome shotgun (WGS) entry which is preliminary data.</text>
</comment>
<dbReference type="InterPro" id="IPR035979">
    <property type="entry name" value="RBD_domain_sf"/>
</dbReference>
<dbReference type="Gene3D" id="1.25.40.10">
    <property type="entry name" value="Tetratricopeptide repeat domain"/>
    <property type="match status" value="3"/>
</dbReference>
<feature type="compositionally biased region" description="Basic residues" evidence="15">
    <location>
        <begin position="742"/>
        <end position="751"/>
    </location>
</feature>
<dbReference type="CDD" id="cd12391">
    <property type="entry name" value="RRM1_SART3"/>
    <property type="match status" value="1"/>
</dbReference>
<evidence type="ECO:0000259" key="16">
    <source>
        <dbReference type="PROSITE" id="PS50102"/>
    </source>
</evidence>
<dbReference type="InterPro" id="IPR003107">
    <property type="entry name" value="HAT"/>
</dbReference>
<keyword evidence="10" id="KW-0508">mRNA splicing</keyword>
<dbReference type="GO" id="GO:0015030">
    <property type="term" value="C:Cajal body"/>
    <property type="evidence" value="ECO:0007669"/>
    <property type="project" value="UniProtKB-SubCell"/>
</dbReference>
<evidence type="ECO:0000256" key="3">
    <source>
        <dbReference type="ARBA" id="ARBA00004496"/>
    </source>
</evidence>
<dbReference type="InterPro" id="IPR011990">
    <property type="entry name" value="TPR-like_helical_dom_sf"/>
</dbReference>
<evidence type="ECO:0000256" key="8">
    <source>
        <dbReference type="ARBA" id="ARBA00022884"/>
    </source>
</evidence>
<evidence type="ECO:0000256" key="6">
    <source>
        <dbReference type="ARBA" id="ARBA00022664"/>
    </source>
</evidence>
<dbReference type="PANTHER" id="PTHR17204">
    <property type="entry name" value="PRE-MRNA PROCESSING PROTEIN PRP39-RELATED"/>
    <property type="match status" value="1"/>
</dbReference>
<feature type="compositionally biased region" description="Basic and acidic residues" evidence="15">
    <location>
        <begin position="752"/>
        <end position="761"/>
    </location>
</feature>
<feature type="domain" description="RRM" evidence="16">
    <location>
        <begin position="905"/>
        <end position="982"/>
    </location>
</feature>
<keyword evidence="18" id="KW-1185">Reference proteome</keyword>
<accession>A0A8J7NSG6</accession>
<feature type="domain" description="RRM" evidence="16">
    <location>
        <begin position="808"/>
        <end position="886"/>
    </location>
</feature>
<dbReference type="Pfam" id="PF16605">
    <property type="entry name" value="LSM_int_assoc"/>
    <property type="match status" value="1"/>
</dbReference>
<reference evidence="17" key="1">
    <citation type="journal article" date="2021" name="Cell">
        <title>Tracing the genetic footprints of vertebrate landing in non-teleost ray-finned fishes.</title>
        <authorList>
            <person name="Bi X."/>
            <person name="Wang K."/>
            <person name="Yang L."/>
            <person name="Pan H."/>
            <person name="Jiang H."/>
            <person name="Wei Q."/>
            <person name="Fang M."/>
            <person name="Yu H."/>
            <person name="Zhu C."/>
            <person name="Cai Y."/>
            <person name="He Y."/>
            <person name="Gan X."/>
            <person name="Zeng H."/>
            <person name="Yu D."/>
            <person name="Zhu Y."/>
            <person name="Jiang H."/>
            <person name="Qiu Q."/>
            <person name="Yang H."/>
            <person name="Zhang Y.E."/>
            <person name="Wang W."/>
            <person name="Zhu M."/>
            <person name="He S."/>
            <person name="Zhang G."/>
        </authorList>
    </citation>
    <scope>NUCLEOTIDE SEQUENCE</scope>
    <source>
        <strain evidence="17">Allg_001</strain>
    </source>
</reference>
<dbReference type="FunFam" id="3.30.70.330:FF:000229">
    <property type="entry name" value="Squamous cell carcinoma antigen recognized by T-cells 3"/>
    <property type="match status" value="1"/>
</dbReference>
<dbReference type="FunFam" id="1.25.40.10:FF:000081">
    <property type="entry name" value="squamous cell carcinoma antigen recognized by T-cells 3"/>
    <property type="match status" value="1"/>
</dbReference>
<dbReference type="PANTHER" id="PTHR17204:SF25">
    <property type="entry name" value="RRM DOMAIN-CONTAINING PROTEIN"/>
    <property type="match status" value="1"/>
</dbReference>
<dbReference type="SMART" id="SM00386">
    <property type="entry name" value="HAT"/>
    <property type="match status" value="10"/>
</dbReference>
<keyword evidence="11" id="KW-0539">Nucleus</keyword>
<keyword evidence="7" id="KW-0677">Repeat</keyword>
<evidence type="ECO:0000256" key="12">
    <source>
        <dbReference type="ARBA" id="ARBA00093603"/>
    </source>
</evidence>
<evidence type="ECO:0000313" key="17">
    <source>
        <dbReference type="EMBL" id="MBN3316696.1"/>
    </source>
</evidence>
<feature type="region of interest" description="Disordered" evidence="15">
    <location>
        <begin position="780"/>
        <end position="805"/>
    </location>
</feature>
<dbReference type="GO" id="GO:0008380">
    <property type="term" value="P:RNA splicing"/>
    <property type="evidence" value="ECO:0007669"/>
    <property type="project" value="UniProtKB-KW"/>
</dbReference>
<keyword evidence="6" id="KW-0507">mRNA processing</keyword>
<dbReference type="Pfam" id="PF23241">
    <property type="entry name" value="HAT_PRP39_C"/>
    <property type="match status" value="1"/>
</dbReference>
<feature type="region of interest" description="Disordered" evidence="15">
    <location>
        <begin position="1029"/>
        <end position="1073"/>
    </location>
</feature>
<dbReference type="SUPFAM" id="SSF48452">
    <property type="entry name" value="TPR-like"/>
    <property type="match status" value="3"/>
</dbReference>
<evidence type="ECO:0000313" key="18">
    <source>
        <dbReference type="Proteomes" id="UP000736164"/>
    </source>
</evidence>
<protein>
    <recommendedName>
        <fullName evidence="12">Spliceosome associated factor 3, U4/U6 recycling protein</fullName>
    </recommendedName>
    <alternativeName>
        <fullName evidence="13">Squamous cell carcinoma antigen recognized by T-cells 3</fullName>
    </alternativeName>
</protein>
<comment type="subcellular location">
    <subcellularLocation>
        <location evidence="3">Cytoplasm</location>
    </subcellularLocation>
    <subcellularLocation>
        <location evidence="1">Nucleus speckle</location>
    </subcellularLocation>
    <subcellularLocation>
        <location evidence="2">Nucleus</location>
        <location evidence="2">Cajal body</location>
    </subcellularLocation>
    <subcellularLocation>
        <location evidence="4">Nucleus</location>
        <location evidence="4">Nucleoplasm</location>
    </subcellularLocation>
</comment>
<dbReference type="Pfam" id="PF05843">
    <property type="entry name" value="Suf"/>
    <property type="match status" value="1"/>
</dbReference>
<evidence type="ECO:0000256" key="15">
    <source>
        <dbReference type="SAM" id="MobiDB-lite"/>
    </source>
</evidence>
<dbReference type="FunFam" id="3.30.70.330:FF:000271">
    <property type="entry name" value="squamous cell carcinoma antigen recognized by T-cells 3"/>
    <property type="match status" value="1"/>
</dbReference>
<organism evidence="17 18">
    <name type="scientific">Atractosteus spatula</name>
    <name type="common">Alligator gar</name>
    <name type="synonym">Lepisosteus spatula</name>
    <dbReference type="NCBI Taxonomy" id="7917"/>
    <lineage>
        <taxon>Eukaryota</taxon>
        <taxon>Metazoa</taxon>
        <taxon>Chordata</taxon>
        <taxon>Craniata</taxon>
        <taxon>Vertebrata</taxon>
        <taxon>Euteleostomi</taxon>
        <taxon>Actinopterygii</taxon>
        <taxon>Neopterygii</taxon>
        <taxon>Holostei</taxon>
        <taxon>Semionotiformes</taxon>
        <taxon>Lepisosteidae</taxon>
        <taxon>Atractosteus</taxon>
    </lineage>
</organism>
<dbReference type="InterPro" id="IPR034217">
    <property type="entry name" value="SART3_RRM1"/>
</dbReference>
<feature type="region of interest" description="Disordered" evidence="15">
    <location>
        <begin position="738"/>
        <end position="761"/>
    </location>
</feature>
<dbReference type="InterPro" id="IPR000504">
    <property type="entry name" value="RRM_dom"/>
</dbReference>
<evidence type="ECO:0000256" key="2">
    <source>
        <dbReference type="ARBA" id="ARBA00004408"/>
    </source>
</evidence>
<evidence type="ECO:0000256" key="11">
    <source>
        <dbReference type="ARBA" id="ARBA00023242"/>
    </source>
</evidence>
<evidence type="ECO:0000256" key="10">
    <source>
        <dbReference type="ARBA" id="ARBA00023187"/>
    </source>
</evidence>
<dbReference type="FunFam" id="1.25.40.10:FF:000098">
    <property type="entry name" value="Squamous cell carcinoma antigen recognized by T-cells 3"/>
    <property type="match status" value="1"/>
</dbReference>
<dbReference type="Pfam" id="PF00076">
    <property type="entry name" value="RRM_1"/>
    <property type="match status" value="2"/>
</dbReference>
<evidence type="ECO:0000256" key="1">
    <source>
        <dbReference type="ARBA" id="ARBA00004324"/>
    </source>
</evidence>
<dbReference type="InterPro" id="IPR008847">
    <property type="entry name" value="Suf"/>
</dbReference>
<keyword evidence="8 14" id="KW-0694">RNA-binding</keyword>
<evidence type="ECO:0000256" key="5">
    <source>
        <dbReference type="ARBA" id="ARBA00022490"/>
    </source>
</evidence>
<gene>
    <name evidence="17" type="primary">Sart3</name>
    <name evidence="17" type="ORF">GTO95_0016217</name>
</gene>
<dbReference type="SUPFAM" id="SSF54928">
    <property type="entry name" value="RNA-binding domain, RBD"/>
    <property type="match status" value="2"/>
</dbReference>
<sequence>MAATGSEEETQLQDMEEEAAGGEREMESEEEGMGVEGSDEEEGDSSDDEKENEAEIQRLEEQLSINAFDYNCHVDLIKLLRQEGELVRLHRARQKMSELFPLTEEIWLDWLKDEIRMADQDSDREKVYELFEKAVKDYICPEIWLEYAQYSIGGIGTQGGIQKVREIFERALTAVGLHMTKGTAVWEAFREFENAILGTVQPLPGSVPTPEQQALLNAQLERIHTLFRRQLAVPLLDMEATYAEYEEWSDKAISAAVTQQYKKALQQMEKSKPYEEALVIICFLISLVAEPPKLAEYQAYIDYELKEGDPARIQVIFERALAENCLVPDMWAKYTQYLDRQLKIKDLVLSSHDRAVRNCPWTVGLWKNYLLALERHGAEHQTVSDNFEKALNAGFIQATDYVEIWQAYLDYLRRRVDFSKDMEATYAEYEEWSDKAISAAVTQQYKKALQQMEKSKPYEEALLVAEPPKLAEYQAYIDYELKEGDPARIQVIFERALAENCLVPDMWAKYTQYLDRQLKIKDLVLSSHDRAVRNCPWTVGLWKNYLLALERHGAEHQTVSDNFEKALNAGFIQATDYVEIWQAYLDYLRRRVDFSKESSRELEELRAAFTRALDYMKQDVEERFSESGDPSCTIMQIWARIEALHCKNMQKARELWDSIMTKGNAKYANMWLEYYNLERSYGDTQHCRKALHRAVQCTSDYPEHVCEVLLTFERVEGTLEDWDIAVQKTENRLTRVNEQRAKAKQPIKKHKGEGDQGFRDAGDEAMETETGLFGRKAPLAKTSEVSAGKKPQVAAAKQGNQDKRNDRKSVFVSNLAFTLEDPETKIRDFFERCGPVEEVRPVYKQNGTFRGYCYVQFEDQKTVPEALKLDRQEMDGRPMFVSPCVDKSKNPNFKVFKYSSSLEKHKIFISGLPFSCTKEQLEELCKEHGSFKDIRLVTNRAGKPKGLAYVEFENEDQASRAVLKMDGIVFQDHTIKVAISNPPQRNVMGKPESSRLLGSMIPRQLYGARGKGRTQLSMFPRALHRQPALQAKAENGTLQSQPEGSVREEPASASGAQPKPLSNADFAGLLLKK</sequence>
<evidence type="ECO:0000256" key="9">
    <source>
        <dbReference type="ARBA" id="ARBA00023054"/>
    </source>
</evidence>
<dbReference type="AlphaFoldDB" id="A0A8J7NSG6"/>
<dbReference type="InterPro" id="IPR012677">
    <property type="entry name" value="Nucleotide-bd_a/b_plait_sf"/>
</dbReference>
<dbReference type="GO" id="GO:0003723">
    <property type="term" value="F:RNA binding"/>
    <property type="evidence" value="ECO:0007669"/>
    <property type="project" value="UniProtKB-UniRule"/>
</dbReference>
<name>A0A8J7NSG6_ATRSP</name>
<dbReference type="GO" id="GO:0016607">
    <property type="term" value="C:nuclear speck"/>
    <property type="evidence" value="ECO:0007669"/>
    <property type="project" value="UniProtKB-SubCell"/>
</dbReference>
<dbReference type="InterPro" id="IPR059164">
    <property type="entry name" value="HAT_PRP39_C"/>
</dbReference>
<keyword evidence="9" id="KW-0175">Coiled coil</keyword>
<evidence type="ECO:0000256" key="13">
    <source>
        <dbReference type="ARBA" id="ARBA00093649"/>
    </source>
</evidence>
<dbReference type="GO" id="GO:0005737">
    <property type="term" value="C:cytoplasm"/>
    <property type="evidence" value="ECO:0007669"/>
    <property type="project" value="UniProtKB-SubCell"/>
</dbReference>
<dbReference type="EMBL" id="JAAWVO010030973">
    <property type="protein sequence ID" value="MBN3316696.1"/>
    <property type="molecule type" value="Genomic_DNA"/>
</dbReference>
<feature type="region of interest" description="Disordered" evidence="15">
    <location>
        <begin position="1"/>
        <end position="55"/>
    </location>
</feature>
<feature type="non-terminal residue" evidence="17">
    <location>
        <position position="1073"/>
    </location>
</feature>
<evidence type="ECO:0000256" key="14">
    <source>
        <dbReference type="PROSITE-ProRule" id="PRU00176"/>
    </source>
</evidence>
<dbReference type="Proteomes" id="UP000736164">
    <property type="component" value="Unassembled WGS sequence"/>
</dbReference>
<keyword evidence="5" id="KW-0963">Cytoplasm</keyword>
<dbReference type="CDD" id="cd12392">
    <property type="entry name" value="RRM2_SART3"/>
    <property type="match status" value="1"/>
</dbReference>
<feature type="compositionally biased region" description="Acidic residues" evidence="15">
    <location>
        <begin position="1"/>
        <end position="52"/>
    </location>
</feature>
<evidence type="ECO:0000256" key="7">
    <source>
        <dbReference type="ARBA" id="ARBA00022737"/>
    </source>
</evidence>